<keyword evidence="4" id="KW-1185">Reference proteome</keyword>
<dbReference type="EMBL" id="LJYW01000001">
    <property type="protein sequence ID" value="KPL54796.1"/>
    <property type="molecule type" value="Genomic_DNA"/>
</dbReference>
<dbReference type="CDD" id="cd00088">
    <property type="entry name" value="HPT"/>
    <property type="match status" value="1"/>
</dbReference>
<dbReference type="Proteomes" id="UP000048984">
    <property type="component" value="Unassembled WGS sequence"/>
</dbReference>
<gene>
    <name evidence="3" type="ORF">ABB55_23345</name>
</gene>
<dbReference type="Gene3D" id="1.20.120.160">
    <property type="entry name" value="HPT domain"/>
    <property type="match status" value="1"/>
</dbReference>
<organism evidence="3 4">
    <name type="scientific">Prosthecodimorpha hirschii</name>
    <dbReference type="NCBI Taxonomy" id="665126"/>
    <lineage>
        <taxon>Bacteria</taxon>
        <taxon>Pseudomonadati</taxon>
        <taxon>Pseudomonadota</taxon>
        <taxon>Alphaproteobacteria</taxon>
        <taxon>Hyphomicrobiales</taxon>
        <taxon>Ancalomicrobiaceae</taxon>
        <taxon>Prosthecodimorpha</taxon>
    </lineage>
</organism>
<dbReference type="InterPro" id="IPR008207">
    <property type="entry name" value="Sig_transdc_His_kin_Hpt_dom"/>
</dbReference>
<dbReference type="AlphaFoldDB" id="A0A0P6VPT2"/>
<proteinExistence type="predicted"/>
<dbReference type="InterPro" id="IPR036641">
    <property type="entry name" value="HPT_dom_sf"/>
</dbReference>
<dbReference type="Pfam" id="PF01627">
    <property type="entry name" value="Hpt"/>
    <property type="match status" value="1"/>
</dbReference>
<comment type="caution">
    <text evidence="3">The sequence shown here is derived from an EMBL/GenBank/DDBJ whole genome shotgun (WGS) entry which is preliminary data.</text>
</comment>
<keyword evidence="1" id="KW-0902">Two-component regulatory system</keyword>
<dbReference type="SUPFAM" id="SSF47226">
    <property type="entry name" value="Histidine-containing phosphotransfer domain, HPT domain"/>
    <property type="match status" value="1"/>
</dbReference>
<feature type="domain" description="HPt" evidence="2">
    <location>
        <begin position="45"/>
        <end position="121"/>
    </location>
</feature>
<sequence length="132" mass="14194">MRDGGDVDCEAVRRDAARPLGGDGRPLDFAHLDRMTFGSRDLQHEVLGMFLAQSQALLDRIRSSADGDSGRRAAHTLKGSARGIGAFRVARLAEAVEMAERVPGDAAHLFGELTAAVEAVDRVIRQELGNRA</sequence>
<evidence type="ECO:0000259" key="2">
    <source>
        <dbReference type="Pfam" id="PF01627"/>
    </source>
</evidence>
<evidence type="ECO:0000313" key="3">
    <source>
        <dbReference type="EMBL" id="KPL54796.1"/>
    </source>
</evidence>
<accession>A0A0P6VPT2</accession>
<protein>
    <recommendedName>
        <fullName evidence="2">HPt domain-containing protein</fullName>
    </recommendedName>
</protein>
<dbReference type="RefSeq" id="WP_054360962.1">
    <property type="nucleotide sequence ID" value="NZ_LJYW01000001.1"/>
</dbReference>
<reference evidence="3 4" key="1">
    <citation type="submission" date="2015-09" db="EMBL/GenBank/DDBJ databases">
        <authorList>
            <person name="Jackson K.R."/>
            <person name="Lunt B.L."/>
            <person name="Fisher J.N.B."/>
            <person name="Gardner A.V."/>
            <person name="Bailey M.E."/>
            <person name="Deus L.M."/>
            <person name="Earl A.S."/>
            <person name="Gibby P.D."/>
            <person name="Hartmann K.A."/>
            <person name="Liu J.E."/>
            <person name="Manci A.M."/>
            <person name="Nielsen D.A."/>
            <person name="Solomon M.B."/>
            <person name="Breakwell D.P."/>
            <person name="Burnett S.H."/>
            <person name="Grose J.H."/>
        </authorList>
    </citation>
    <scope>NUCLEOTIDE SEQUENCE [LARGE SCALE GENOMIC DNA]</scope>
    <source>
        <strain evidence="3 4">16</strain>
    </source>
</reference>
<name>A0A0P6VPT2_9HYPH</name>
<evidence type="ECO:0000256" key="1">
    <source>
        <dbReference type="ARBA" id="ARBA00023012"/>
    </source>
</evidence>
<evidence type="ECO:0000313" key="4">
    <source>
        <dbReference type="Proteomes" id="UP000048984"/>
    </source>
</evidence>
<dbReference type="GO" id="GO:0000160">
    <property type="term" value="P:phosphorelay signal transduction system"/>
    <property type="evidence" value="ECO:0007669"/>
    <property type="project" value="UniProtKB-KW"/>
</dbReference>
<reference evidence="3 4" key="2">
    <citation type="submission" date="2015-10" db="EMBL/GenBank/DDBJ databases">
        <title>Draft Genome Sequence of Prosthecomicrobium hirschii ATCC 27832.</title>
        <authorList>
            <person name="Daniel J."/>
            <person name="Givan S.A."/>
            <person name="Brun Y.V."/>
            <person name="Brown P.J."/>
        </authorList>
    </citation>
    <scope>NUCLEOTIDE SEQUENCE [LARGE SCALE GENOMIC DNA]</scope>
    <source>
        <strain evidence="3 4">16</strain>
    </source>
</reference>
<dbReference type="GO" id="GO:0004672">
    <property type="term" value="F:protein kinase activity"/>
    <property type="evidence" value="ECO:0007669"/>
    <property type="project" value="UniProtKB-ARBA"/>
</dbReference>
<dbReference type="STRING" id="665126.ABB55_23345"/>